<gene>
    <name evidence="1" type="ORF">QSP1433_LOCUS9441</name>
</gene>
<dbReference type="AlphaFoldDB" id="A0A7S2WHT8"/>
<reference evidence="1" key="1">
    <citation type="submission" date="2021-01" db="EMBL/GenBank/DDBJ databases">
        <authorList>
            <person name="Corre E."/>
            <person name="Pelletier E."/>
            <person name="Niang G."/>
            <person name="Scheremetjew M."/>
            <person name="Finn R."/>
            <person name="Kale V."/>
            <person name="Holt S."/>
            <person name="Cochrane G."/>
            <person name="Meng A."/>
            <person name="Brown T."/>
            <person name="Cohen L."/>
        </authorList>
    </citation>
    <scope>NUCLEOTIDE SEQUENCE</scope>
    <source>
        <strain evidence="1">NY070348D</strain>
    </source>
</reference>
<name>A0A7S2WHT8_9STRA</name>
<sequence length="130" mass="15291">MPVRLKLKRLKGASRLKRVSSRRLTLSFVCRSFNRRLGSRRFGQGKEKDVGSSALWYIPEADSHGSFLSSYWPSEACQRDIKWFLSVLFFQERDGIQTKRSTHTYMSRLEREAKDPVRIKTSLFLLLKKF</sequence>
<protein>
    <submittedName>
        <fullName evidence="1">Uncharacterized protein</fullName>
    </submittedName>
</protein>
<organism evidence="1">
    <name type="scientific">Mucochytrium quahogii</name>
    <dbReference type="NCBI Taxonomy" id="96639"/>
    <lineage>
        <taxon>Eukaryota</taxon>
        <taxon>Sar</taxon>
        <taxon>Stramenopiles</taxon>
        <taxon>Bigyra</taxon>
        <taxon>Labyrinthulomycetes</taxon>
        <taxon>Thraustochytrida</taxon>
        <taxon>Thraustochytriidae</taxon>
        <taxon>Mucochytrium</taxon>
    </lineage>
</organism>
<proteinExistence type="predicted"/>
<dbReference type="EMBL" id="HBHK01015062">
    <property type="protein sequence ID" value="CAD9687241.1"/>
    <property type="molecule type" value="Transcribed_RNA"/>
</dbReference>
<evidence type="ECO:0000313" key="1">
    <source>
        <dbReference type="EMBL" id="CAD9687241.1"/>
    </source>
</evidence>
<accession>A0A7S2WHT8</accession>